<reference evidence="1" key="1">
    <citation type="journal article" date="2018" name="DNA Res.">
        <title>Multiple hybrid de novo genome assembly of finger millet, an orphan allotetraploid crop.</title>
        <authorList>
            <person name="Hatakeyama M."/>
            <person name="Aluri S."/>
            <person name="Balachadran M.T."/>
            <person name="Sivarajan S.R."/>
            <person name="Patrignani A."/>
            <person name="Gruter S."/>
            <person name="Poveda L."/>
            <person name="Shimizu-Inatsugi R."/>
            <person name="Baeten J."/>
            <person name="Francoijs K.J."/>
            <person name="Nataraja K.N."/>
            <person name="Reddy Y.A.N."/>
            <person name="Phadnis S."/>
            <person name="Ravikumar R.L."/>
            <person name="Schlapbach R."/>
            <person name="Sreeman S.M."/>
            <person name="Shimizu K.K."/>
        </authorList>
    </citation>
    <scope>NUCLEOTIDE SEQUENCE</scope>
</reference>
<evidence type="ECO:0000313" key="2">
    <source>
        <dbReference type="Proteomes" id="UP001054889"/>
    </source>
</evidence>
<comment type="caution">
    <text evidence="1">The sequence shown here is derived from an EMBL/GenBank/DDBJ whole genome shotgun (WGS) entry which is preliminary data.</text>
</comment>
<name>A0AAV5DDT0_ELECO</name>
<dbReference type="EMBL" id="BQKI01000015">
    <property type="protein sequence ID" value="GJN09149.1"/>
    <property type="molecule type" value="Genomic_DNA"/>
</dbReference>
<organism evidence="1 2">
    <name type="scientific">Eleusine coracana subsp. coracana</name>
    <dbReference type="NCBI Taxonomy" id="191504"/>
    <lineage>
        <taxon>Eukaryota</taxon>
        <taxon>Viridiplantae</taxon>
        <taxon>Streptophyta</taxon>
        <taxon>Embryophyta</taxon>
        <taxon>Tracheophyta</taxon>
        <taxon>Spermatophyta</taxon>
        <taxon>Magnoliopsida</taxon>
        <taxon>Liliopsida</taxon>
        <taxon>Poales</taxon>
        <taxon>Poaceae</taxon>
        <taxon>PACMAD clade</taxon>
        <taxon>Chloridoideae</taxon>
        <taxon>Cynodonteae</taxon>
        <taxon>Eleusininae</taxon>
        <taxon>Eleusine</taxon>
    </lineage>
</organism>
<sequence>MAASDLDSPSLRALPRRRNLAAPWTADGLPRCCLARAAASTGRRCCCSYVVPLARQHTLAPQLVESGSEQPAHGGDGGQACRRRRLLQASVGFFSPIL</sequence>
<dbReference type="Proteomes" id="UP001054889">
    <property type="component" value="Unassembled WGS sequence"/>
</dbReference>
<keyword evidence="2" id="KW-1185">Reference proteome</keyword>
<evidence type="ECO:0000313" key="1">
    <source>
        <dbReference type="EMBL" id="GJN09149.1"/>
    </source>
</evidence>
<gene>
    <name evidence="1" type="primary">ga27129</name>
    <name evidence="1" type="ORF">PR202_ga27129</name>
</gene>
<dbReference type="AlphaFoldDB" id="A0AAV5DDT0"/>
<reference evidence="1" key="2">
    <citation type="submission" date="2021-12" db="EMBL/GenBank/DDBJ databases">
        <title>Resequencing data analysis of finger millet.</title>
        <authorList>
            <person name="Hatakeyama M."/>
            <person name="Aluri S."/>
            <person name="Balachadran M.T."/>
            <person name="Sivarajan S.R."/>
            <person name="Poveda L."/>
            <person name="Shimizu-Inatsugi R."/>
            <person name="Schlapbach R."/>
            <person name="Sreeman S.M."/>
            <person name="Shimizu K.K."/>
        </authorList>
    </citation>
    <scope>NUCLEOTIDE SEQUENCE</scope>
</reference>
<proteinExistence type="predicted"/>
<protein>
    <submittedName>
        <fullName evidence="1">Uncharacterized protein</fullName>
    </submittedName>
</protein>
<accession>A0AAV5DDT0</accession>